<name>A0A9E7EFU8_9LILI</name>
<keyword evidence="2" id="KW-1185">Reference proteome</keyword>
<dbReference type="EMBL" id="CP097502">
    <property type="protein sequence ID" value="URD76406.1"/>
    <property type="molecule type" value="Genomic_DNA"/>
</dbReference>
<organism evidence="1 2">
    <name type="scientific">Musa troglodytarum</name>
    <name type="common">fe'i banana</name>
    <dbReference type="NCBI Taxonomy" id="320322"/>
    <lineage>
        <taxon>Eukaryota</taxon>
        <taxon>Viridiplantae</taxon>
        <taxon>Streptophyta</taxon>
        <taxon>Embryophyta</taxon>
        <taxon>Tracheophyta</taxon>
        <taxon>Spermatophyta</taxon>
        <taxon>Magnoliopsida</taxon>
        <taxon>Liliopsida</taxon>
        <taxon>Zingiberales</taxon>
        <taxon>Musaceae</taxon>
        <taxon>Musa</taxon>
    </lineage>
</organism>
<dbReference type="Gene3D" id="1.25.40.20">
    <property type="entry name" value="Ankyrin repeat-containing domain"/>
    <property type="match status" value="1"/>
</dbReference>
<protein>
    <submittedName>
        <fullName evidence="1">Serine threonine protein kinase</fullName>
    </submittedName>
</protein>
<keyword evidence="1" id="KW-0418">Kinase</keyword>
<dbReference type="GO" id="GO:0016301">
    <property type="term" value="F:kinase activity"/>
    <property type="evidence" value="ECO:0007669"/>
    <property type="project" value="UniProtKB-KW"/>
</dbReference>
<reference evidence="1" key="1">
    <citation type="submission" date="2022-05" db="EMBL/GenBank/DDBJ databases">
        <title>The Musa troglodytarum L. genome provides insights into the mechanism of non-climacteric behaviour and enrichment of carotenoids.</title>
        <authorList>
            <person name="Wang J."/>
        </authorList>
    </citation>
    <scope>NUCLEOTIDE SEQUENCE</scope>
    <source>
        <tissue evidence="1">Leaf</tissue>
    </source>
</reference>
<dbReference type="SUPFAM" id="SSF48403">
    <property type="entry name" value="Ankyrin repeat"/>
    <property type="match status" value="1"/>
</dbReference>
<proteinExistence type="predicted"/>
<dbReference type="OrthoDB" id="4062651at2759"/>
<dbReference type="InterPro" id="IPR036770">
    <property type="entry name" value="Ankyrin_rpt-contain_sf"/>
</dbReference>
<evidence type="ECO:0000313" key="1">
    <source>
        <dbReference type="EMBL" id="URD76406.1"/>
    </source>
</evidence>
<accession>A0A9E7EFU8</accession>
<dbReference type="AlphaFoldDB" id="A0A9E7EFU8"/>
<evidence type="ECO:0000313" key="2">
    <source>
        <dbReference type="Proteomes" id="UP001055439"/>
    </source>
</evidence>
<sequence>MDVAAQLKRGSFRWVLRTSGRFGFRRNFSFDPQVANQSSLDPNHGSRSVPREELTVPVNLDSAMQLTFLACHVDEKRVEALLKDGVDVSSIVLDGRAVLHIAACEGHVDALNLCFVGKPMLMPEIGGVARQKSHLSAARRRFTRGNGRRIEDGSLITVVDKHGSNKKFTVGRAGIAPFFVVQIAPQAFANNKEKRKKNREYQKKKRRTLKRALSLAIETRRAPTNASPAPVVSMVFTAYPGSCPLKS</sequence>
<dbReference type="Proteomes" id="UP001055439">
    <property type="component" value="Chromosome 1"/>
</dbReference>
<keyword evidence="1" id="KW-0808">Transferase</keyword>
<gene>
    <name evidence="1" type="ORF">MUK42_36278</name>
</gene>